<dbReference type="FunFam" id="3.40.50.1820:FF:000042">
    <property type="entry name" value="probable strigolactone esterase DAD2"/>
    <property type="match status" value="1"/>
</dbReference>
<dbReference type="PANTHER" id="PTHR43039">
    <property type="entry name" value="ESTERASE-RELATED"/>
    <property type="match status" value="1"/>
</dbReference>
<dbReference type="InterPro" id="IPR029058">
    <property type="entry name" value="AB_hydrolase_fold"/>
</dbReference>
<organism evidence="4 5">
    <name type="scientific">Trema orientale</name>
    <name type="common">Charcoal tree</name>
    <name type="synonym">Celtis orientalis</name>
    <dbReference type="NCBI Taxonomy" id="63057"/>
    <lineage>
        <taxon>Eukaryota</taxon>
        <taxon>Viridiplantae</taxon>
        <taxon>Streptophyta</taxon>
        <taxon>Embryophyta</taxon>
        <taxon>Tracheophyta</taxon>
        <taxon>Spermatophyta</taxon>
        <taxon>Magnoliopsida</taxon>
        <taxon>eudicotyledons</taxon>
        <taxon>Gunneridae</taxon>
        <taxon>Pentapetalae</taxon>
        <taxon>rosids</taxon>
        <taxon>fabids</taxon>
        <taxon>Rosales</taxon>
        <taxon>Cannabaceae</taxon>
        <taxon>Trema</taxon>
    </lineage>
</organism>
<dbReference type="EMBL" id="JXTC01000195">
    <property type="protein sequence ID" value="PON82423.1"/>
    <property type="molecule type" value="Genomic_DNA"/>
</dbReference>
<sequence>MDVLCNHGGYIVHALNANVYGNGNQTVVLAHGLGSDQTVWHYLIPYMVCYFKVVVYDLVFSANVDPNLYNQTKYSNFNGYADDLICLLDELNVKNTIYVGHSMSAMIGCVASIKRPELFQQLVLLSGSPRYLNGKGYNGGFERPQLNQVFKEIDEDFPNWVKSIAPTAVGVNSTTAIAKFERSLGRMKPRIALSVAKTVFLSDLRRILPRVSVPSFIIQSEKDYVVPKSIAFYIKRNLGGPAKVKILKTEGHFPQLTAYPMLQKVLKQVLHIKQVQ</sequence>
<dbReference type="Gene3D" id="3.40.50.1820">
    <property type="entry name" value="alpha/beta hydrolase"/>
    <property type="match status" value="1"/>
</dbReference>
<comment type="similarity">
    <text evidence="1">Belongs to the AB hydrolase superfamily.</text>
</comment>
<dbReference type="GO" id="GO:0016787">
    <property type="term" value="F:hydrolase activity"/>
    <property type="evidence" value="ECO:0007669"/>
    <property type="project" value="UniProtKB-KW"/>
</dbReference>
<evidence type="ECO:0000313" key="4">
    <source>
        <dbReference type="EMBL" id="PON82423.1"/>
    </source>
</evidence>
<dbReference type="AlphaFoldDB" id="A0A2P5EA44"/>
<dbReference type="InParanoid" id="A0A2P5EA44"/>
<evidence type="ECO:0000259" key="3">
    <source>
        <dbReference type="Pfam" id="PF00561"/>
    </source>
</evidence>
<accession>A0A2P5EA44</accession>
<dbReference type="Proteomes" id="UP000237000">
    <property type="component" value="Unassembled WGS sequence"/>
</dbReference>
<dbReference type="SUPFAM" id="SSF53474">
    <property type="entry name" value="alpha/beta-Hydrolases"/>
    <property type="match status" value="1"/>
</dbReference>
<dbReference type="STRING" id="63057.A0A2P5EA44"/>
<evidence type="ECO:0000256" key="1">
    <source>
        <dbReference type="ARBA" id="ARBA00008645"/>
    </source>
</evidence>
<proteinExistence type="inferred from homology"/>
<comment type="caution">
    <text evidence="4">The sequence shown here is derived from an EMBL/GenBank/DDBJ whole genome shotgun (WGS) entry which is preliminary data.</text>
</comment>
<keyword evidence="5" id="KW-1185">Reference proteome</keyword>
<reference evidence="5" key="1">
    <citation type="submission" date="2016-06" db="EMBL/GenBank/DDBJ databases">
        <title>Parallel loss of symbiosis genes in relatives of nitrogen-fixing non-legume Parasponia.</title>
        <authorList>
            <person name="Van Velzen R."/>
            <person name="Holmer R."/>
            <person name="Bu F."/>
            <person name="Rutten L."/>
            <person name="Van Zeijl A."/>
            <person name="Liu W."/>
            <person name="Santuari L."/>
            <person name="Cao Q."/>
            <person name="Sharma T."/>
            <person name="Shen D."/>
            <person name="Roswanjaya Y."/>
            <person name="Wardhani T."/>
            <person name="Kalhor M.S."/>
            <person name="Jansen J."/>
            <person name="Van den Hoogen J."/>
            <person name="Gungor B."/>
            <person name="Hartog M."/>
            <person name="Hontelez J."/>
            <person name="Verver J."/>
            <person name="Yang W.-C."/>
            <person name="Schijlen E."/>
            <person name="Repin R."/>
            <person name="Schilthuizen M."/>
            <person name="Schranz E."/>
            <person name="Heidstra R."/>
            <person name="Miyata K."/>
            <person name="Fedorova E."/>
            <person name="Kohlen W."/>
            <person name="Bisseling T."/>
            <person name="Smit S."/>
            <person name="Geurts R."/>
        </authorList>
    </citation>
    <scope>NUCLEOTIDE SEQUENCE [LARGE SCALE GENOMIC DNA]</scope>
    <source>
        <strain evidence="5">cv. RG33-2</strain>
    </source>
</reference>
<name>A0A2P5EA44_TREOI</name>
<gene>
    <name evidence="4" type="ORF">TorRG33x02_217910</name>
</gene>
<keyword evidence="2 4" id="KW-0378">Hydrolase</keyword>
<dbReference type="OrthoDB" id="408373at2759"/>
<evidence type="ECO:0000256" key="2">
    <source>
        <dbReference type="ARBA" id="ARBA00022801"/>
    </source>
</evidence>
<protein>
    <submittedName>
        <fullName evidence="4">Alpha/beta hydrolase fold</fullName>
    </submittedName>
</protein>
<dbReference type="InterPro" id="IPR000073">
    <property type="entry name" value="AB_hydrolase_1"/>
</dbReference>
<feature type="domain" description="AB hydrolase-1" evidence="3">
    <location>
        <begin position="26"/>
        <end position="257"/>
    </location>
</feature>
<dbReference type="Pfam" id="PF00561">
    <property type="entry name" value="Abhydrolase_1"/>
    <property type="match status" value="1"/>
</dbReference>
<evidence type="ECO:0000313" key="5">
    <source>
        <dbReference type="Proteomes" id="UP000237000"/>
    </source>
</evidence>